<sequence length="108" mass="11685">MINATFTRDTKQNILEFRMTGHADSGPYGQDIVCAAVSALAITTVNGLKQVVHSDPEVISNETDGGLLKVLQLDQRRETQILLATFANGINDIAASYPANIKVKNIDN</sequence>
<proteinExistence type="inferred from homology"/>
<dbReference type="GO" id="GO:0008234">
    <property type="term" value="F:cysteine-type peptidase activity"/>
    <property type="evidence" value="ECO:0007669"/>
    <property type="project" value="UniProtKB-KW"/>
</dbReference>
<evidence type="ECO:0000256" key="2">
    <source>
        <dbReference type="ARBA" id="ARBA00022670"/>
    </source>
</evidence>
<dbReference type="Pfam" id="PF04327">
    <property type="entry name" value="Peptidase_Prp"/>
    <property type="match status" value="1"/>
</dbReference>
<dbReference type="InterPro" id="IPR036764">
    <property type="entry name" value="Peptidase_Prp_sf"/>
</dbReference>
<dbReference type="HOGENOM" id="CLU_140910_2_2_9"/>
<dbReference type="GO" id="GO:0005840">
    <property type="term" value="C:ribosome"/>
    <property type="evidence" value="ECO:0007669"/>
    <property type="project" value="UniProtKB-KW"/>
</dbReference>
<evidence type="ECO:0000256" key="1">
    <source>
        <dbReference type="ARBA" id="ARBA00022517"/>
    </source>
</evidence>
<evidence type="ECO:0000313" key="7">
    <source>
        <dbReference type="EMBL" id="BAP85548.1"/>
    </source>
</evidence>
<keyword evidence="2" id="KW-0645">Protease</keyword>
<dbReference type="CDD" id="cd16332">
    <property type="entry name" value="Prp-like"/>
    <property type="match status" value="1"/>
</dbReference>
<keyword evidence="1" id="KW-0690">Ribosome biogenesis</keyword>
<dbReference type="Gene3D" id="3.30.70.1490">
    <property type="entry name" value="Cysteine protease Prp"/>
    <property type="match status" value="1"/>
</dbReference>
<dbReference type="STRING" id="1291742.LOOC260_110090"/>
<evidence type="ECO:0000256" key="3">
    <source>
        <dbReference type="ARBA" id="ARBA00022801"/>
    </source>
</evidence>
<dbReference type="PANTHER" id="PTHR39178:SF1">
    <property type="entry name" value="RIBOSOMAL-PROCESSING CYSTEINE PROTEASE PRP"/>
    <property type="match status" value="1"/>
</dbReference>
<keyword evidence="3" id="KW-0378">Hydrolase</keyword>
<gene>
    <name evidence="7" type="ORF">LOOC260_110090</name>
</gene>
<comment type="similarity">
    <text evidence="5">Belongs to the Prp family.</text>
</comment>
<reference evidence="7 8" key="1">
    <citation type="submission" date="2014-11" db="EMBL/GenBank/DDBJ databases">
        <title>Complete genome sequence and analysis of Lactobacillus hokkaidonensis LOOC260T.</title>
        <authorList>
            <person name="Tanizawa Y."/>
            <person name="Tohno M."/>
            <person name="Kaminuma E."/>
            <person name="Nakamura Y."/>
            <person name="Arita M."/>
        </authorList>
    </citation>
    <scope>NUCLEOTIDE SEQUENCE [LARGE SCALE GENOMIC DNA]</scope>
    <source>
        <strain evidence="7 8">LOOC260</strain>
    </source>
</reference>
<dbReference type="GO" id="GO:0042254">
    <property type="term" value="P:ribosome biogenesis"/>
    <property type="evidence" value="ECO:0007669"/>
    <property type="project" value="UniProtKB-KW"/>
</dbReference>
<dbReference type="KEGG" id="lho:LOOC260_110090"/>
<keyword evidence="7" id="KW-0689">Ribosomal protein</keyword>
<evidence type="ECO:0000313" key="8">
    <source>
        <dbReference type="Proteomes" id="UP000031620"/>
    </source>
</evidence>
<dbReference type="PANTHER" id="PTHR39178">
    <property type="entry name" value="HYPOTHETICAL RIBOSOME-ASSOCIATED PROTEIN"/>
    <property type="match status" value="1"/>
</dbReference>
<name>A0A0A1GX78_9LACO</name>
<evidence type="ECO:0000256" key="5">
    <source>
        <dbReference type="ARBA" id="ARBA00044503"/>
    </source>
</evidence>
<accession>A0A0A1GX78</accession>
<dbReference type="GO" id="GO:0006508">
    <property type="term" value="P:proteolysis"/>
    <property type="evidence" value="ECO:0007669"/>
    <property type="project" value="UniProtKB-KW"/>
</dbReference>
<keyword evidence="4" id="KW-0788">Thiol protease</keyword>
<dbReference type="EMBL" id="AP014680">
    <property type="protein sequence ID" value="BAP85548.1"/>
    <property type="molecule type" value="Genomic_DNA"/>
</dbReference>
<dbReference type="InterPro" id="IPR007422">
    <property type="entry name" value="Peptidase_Prp"/>
</dbReference>
<dbReference type="SUPFAM" id="SSF118010">
    <property type="entry name" value="TM1457-like"/>
    <property type="match status" value="1"/>
</dbReference>
<evidence type="ECO:0000256" key="4">
    <source>
        <dbReference type="ARBA" id="ARBA00022807"/>
    </source>
</evidence>
<dbReference type="RefSeq" id="WP_041093448.1">
    <property type="nucleotide sequence ID" value="NZ_AP014680.1"/>
</dbReference>
<dbReference type="AlphaFoldDB" id="A0A0A1GX78"/>
<protein>
    <recommendedName>
        <fullName evidence="6">Ribosomal processing cysteine protease Prp</fullName>
    </recommendedName>
</protein>
<organism evidence="7 8">
    <name type="scientific">Paucilactobacillus hokkaidonensis JCM 18461</name>
    <dbReference type="NCBI Taxonomy" id="1291742"/>
    <lineage>
        <taxon>Bacteria</taxon>
        <taxon>Bacillati</taxon>
        <taxon>Bacillota</taxon>
        <taxon>Bacilli</taxon>
        <taxon>Lactobacillales</taxon>
        <taxon>Lactobacillaceae</taxon>
        <taxon>Paucilactobacillus</taxon>
    </lineage>
</organism>
<evidence type="ECO:0000256" key="6">
    <source>
        <dbReference type="ARBA" id="ARBA00044538"/>
    </source>
</evidence>
<dbReference type="Proteomes" id="UP000031620">
    <property type="component" value="Chromosome"/>
</dbReference>
<keyword evidence="7" id="KW-0687">Ribonucleoprotein</keyword>